<dbReference type="Pfam" id="PF00008">
    <property type="entry name" value="EGF"/>
    <property type="match status" value="1"/>
</dbReference>
<dbReference type="InterPro" id="IPR050372">
    <property type="entry name" value="Neurexin-related_CASP"/>
</dbReference>
<feature type="chain" id="PRO_5041700699" description="Neurexin-4" evidence="13">
    <location>
        <begin position="25"/>
        <end position="1286"/>
    </location>
</feature>
<keyword evidence="6 13" id="KW-0732">Signal</keyword>
<feature type="domain" description="Laminin G" evidence="15">
    <location>
        <begin position="175"/>
        <end position="352"/>
    </location>
</feature>
<dbReference type="Pfam" id="PF00754">
    <property type="entry name" value="F5_F8_type_C"/>
    <property type="match status" value="1"/>
</dbReference>
<feature type="domain" description="Laminin G" evidence="15">
    <location>
        <begin position="985"/>
        <end position="1165"/>
    </location>
</feature>
<evidence type="ECO:0000256" key="1">
    <source>
        <dbReference type="ARBA" id="ARBA00004282"/>
    </source>
</evidence>
<evidence type="ECO:0000313" key="17">
    <source>
        <dbReference type="EMBL" id="KAK2720945.1"/>
    </source>
</evidence>
<feature type="transmembrane region" description="Helical" evidence="12">
    <location>
        <begin position="1199"/>
        <end position="1220"/>
    </location>
</feature>
<dbReference type="InterPro" id="IPR000421">
    <property type="entry name" value="FA58C"/>
</dbReference>
<dbReference type="Pfam" id="PF02210">
    <property type="entry name" value="Laminin_G_2"/>
    <property type="match status" value="4"/>
</dbReference>
<evidence type="ECO:0000259" key="16">
    <source>
        <dbReference type="PROSITE" id="PS50026"/>
    </source>
</evidence>
<dbReference type="EMBL" id="JAVRJZ010000007">
    <property type="protein sequence ID" value="KAK2720945.1"/>
    <property type="molecule type" value="Genomic_DNA"/>
</dbReference>
<dbReference type="SUPFAM" id="SSF49785">
    <property type="entry name" value="Galactose-binding domain-like"/>
    <property type="match status" value="1"/>
</dbReference>
<dbReference type="GO" id="GO:0016020">
    <property type="term" value="C:membrane"/>
    <property type="evidence" value="ECO:0007669"/>
    <property type="project" value="UniProtKB-SubCell"/>
</dbReference>
<evidence type="ECO:0000256" key="4">
    <source>
        <dbReference type="ARBA" id="ARBA00022536"/>
    </source>
</evidence>
<dbReference type="PROSITE" id="PS50022">
    <property type="entry name" value="FA58C_3"/>
    <property type="match status" value="1"/>
</dbReference>
<feature type="domain" description="EGF-like" evidence="16">
    <location>
        <begin position="524"/>
        <end position="561"/>
    </location>
</feature>
<dbReference type="Gene3D" id="2.10.25.10">
    <property type="entry name" value="Laminin"/>
    <property type="match status" value="1"/>
</dbReference>
<proteinExistence type="inferred from homology"/>
<evidence type="ECO:0000256" key="13">
    <source>
        <dbReference type="SAM" id="SignalP"/>
    </source>
</evidence>
<evidence type="ECO:0000259" key="15">
    <source>
        <dbReference type="PROSITE" id="PS50025"/>
    </source>
</evidence>
<comment type="caution">
    <text evidence="17">The sequence shown here is derived from an EMBL/GenBank/DDBJ whole genome shotgun (WGS) entry which is preliminary data.</text>
</comment>
<dbReference type="SUPFAM" id="SSF49899">
    <property type="entry name" value="Concanavalin A-like lectins/glucanases"/>
    <property type="match status" value="4"/>
</dbReference>
<accession>A0AA88LGN9</accession>
<dbReference type="PROSITE" id="PS50025">
    <property type="entry name" value="LAM_G_DOMAIN"/>
    <property type="match status" value="4"/>
</dbReference>
<keyword evidence="7" id="KW-0965">Cell junction</keyword>
<name>A0AA88LGN9_ARTSF</name>
<gene>
    <name evidence="17" type="ORF">QYM36_004733</name>
</gene>
<protein>
    <recommendedName>
        <fullName evidence="19">Neurexin-4</fullName>
    </recommendedName>
</protein>
<dbReference type="InterPro" id="IPR000742">
    <property type="entry name" value="EGF"/>
</dbReference>
<dbReference type="PANTHER" id="PTHR15036">
    <property type="entry name" value="PIKACHURIN-LIKE PROTEIN"/>
    <property type="match status" value="1"/>
</dbReference>
<evidence type="ECO:0000256" key="2">
    <source>
        <dbReference type="ARBA" id="ARBA00004479"/>
    </source>
</evidence>
<evidence type="ECO:0000256" key="3">
    <source>
        <dbReference type="ARBA" id="ARBA00010241"/>
    </source>
</evidence>
<feature type="domain" description="Laminin G" evidence="15">
    <location>
        <begin position="779"/>
        <end position="944"/>
    </location>
</feature>
<feature type="domain" description="Laminin G" evidence="15">
    <location>
        <begin position="358"/>
        <end position="522"/>
    </location>
</feature>
<dbReference type="Proteomes" id="UP001187531">
    <property type="component" value="Unassembled WGS sequence"/>
</dbReference>
<evidence type="ECO:0000256" key="6">
    <source>
        <dbReference type="ARBA" id="ARBA00022729"/>
    </source>
</evidence>
<keyword evidence="9 12" id="KW-0472">Membrane</keyword>
<reference evidence="17" key="1">
    <citation type="submission" date="2023-07" db="EMBL/GenBank/DDBJ databases">
        <title>Chromosome-level genome assembly of Artemia franciscana.</title>
        <authorList>
            <person name="Jo E."/>
        </authorList>
    </citation>
    <scope>NUCLEOTIDE SEQUENCE</scope>
    <source>
        <tissue evidence="17">Whole body</tissue>
    </source>
</reference>
<dbReference type="Gene3D" id="2.60.120.200">
    <property type="match status" value="4"/>
</dbReference>
<feature type="domain" description="F5/8 type C" evidence="14">
    <location>
        <begin position="24"/>
        <end position="169"/>
    </location>
</feature>
<keyword evidence="8 12" id="KW-1133">Transmembrane helix</keyword>
<comment type="subcellular location">
    <subcellularLocation>
        <location evidence="1">Cell junction</location>
    </subcellularLocation>
    <subcellularLocation>
        <location evidence="2">Membrane</location>
        <topology evidence="2">Single-pass type I membrane protein</topology>
    </subcellularLocation>
</comment>
<dbReference type="CDD" id="cd00110">
    <property type="entry name" value="LamG"/>
    <property type="match status" value="4"/>
</dbReference>
<organism evidence="17 18">
    <name type="scientific">Artemia franciscana</name>
    <name type="common">Brine shrimp</name>
    <name type="synonym">Artemia sanfranciscana</name>
    <dbReference type="NCBI Taxonomy" id="6661"/>
    <lineage>
        <taxon>Eukaryota</taxon>
        <taxon>Metazoa</taxon>
        <taxon>Ecdysozoa</taxon>
        <taxon>Arthropoda</taxon>
        <taxon>Crustacea</taxon>
        <taxon>Branchiopoda</taxon>
        <taxon>Anostraca</taxon>
        <taxon>Artemiidae</taxon>
        <taxon>Artemia</taxon>
    </lineage>
</organism>
<evidence type="ECO:0000256" key="8">
    <source>
        <dbReference type="ARBA" id="ARBA00022989"/>
    </source>
</evidence>
<keyword evidence="10" id="KW-1015">Disulfide bond</keyword>
<comment type="caution">
    <text evidence="11">Lacks conserved residue(s) required for the propagation of feature annotation.</text>
</comment>
<keyword evidence="5 12" id="KW-0812">Transmembrane</keyword>
<dbReference type="PROSITE" id="PS50026">
    <property type="entry name" value="EGF_3"/>
    <property type="match status" value="2"/>
</dbReference>
<dbReference type="InterPro" id="IPR013320">
    <property type="entry name" value="ConA-like_dom_sf"/>
</dbReference>
<dbReference type="InterPro" id="IPR001791">
    <property type="entry name" value="Laminin_G"/>
</dbReference>
<evidence type="ECO:0000256" key="9">
    <source>
        <dbReference type="ARBA" id="ARBA00023136"/>
    </source>
</evidence>
<dbReference type="SMART" id="SM00181">
    <property type="entry name" value="EGF"/>
    <property type="match status" value="2"/>
</dbReference>
<feature type="domain" description="EGF-like" evidence="16">
    <location>
        <begin position="945"/>
        <end position="981"/>
    </location>
</feature>
<evidence type="ECO:0008006" key="19">
    <source>
        <dbReference type="Google" id="ProtNLM"/>
    </source>
</evidence>
<dbReference type="Gene3D" id="2.60.120.260">
    <property type="entry name" value="Galactose-binding domain-like"/>
    <property type="match status" value="1"/>
</dbReference>
<evidence type="ECO:0000256" key="5">
    <source>
        <dbReference type="ARBA" id="ARBA00022692"/>
    </source>
</evidence>
<dbReference type="GO" id="GO:0070161">
    <property type="term" value="C:anchoring junction"/>
    <property type="evidence" value="ECO:0007669"/>
    <property type="project" value="UniProtKB-SubCell"/>
</dbReference>
<dbReference type="InterPro" id="IPR008979">
    <property type="entry name" value="Galactose-bd-like_sf"/>
</dbReference>
<dbReference type="PANTHER" id="PTHR15036:SF91">
    <property type="entry name" value="NEUREXIN-4"/>
    <property type="match status" value="1"/>
</dbReference>
<sequence length="1286" mass="144915">MFSCYLKPPFAVELLLLFSALCGCQVTLHNCNEPLVHNARFSATSSLPGREPEQAKTESTLAWVASNHNVYQTLDIRFDMLYSINYVETYGQPRSRSFVTHYSLDFGEDKHLLRPLRDNDGEVKIFRGNRDGDRPHRNNFDTPIVAQYVRIRPLRWQDRISMRVELYGCPYQNDTLYFNGRAYVERNLTETPIASRKDSIRFRFKTNRADGIILYSQGSQSDYLALQLVNNKLVLNIDLGSGVPTTLQVGSLLDDSLWHDVEIDHNRHTILFSVDRVIVKQKLIGDFSRLDLNEKFYIGGVPNVREGMIVSENFTGCMENLYFNHTNVIRAVKDPFNSIFHQFKRISTLYSCPRDPTVPVTFTTANSYARLTGYEAIEAMTVSLDFRTFEENGLLVYHRFMSPGYFKLYLERGKLKVQIVAEQSPKIILDNFAQVFNDGLWHAVTLQIGRNSVKLTVDGTTAKTTRFLLVRSGGIYFIGGGHSSSIGFVGCLRSINVDGNFKSPLNWKDNEYTKDDIIFDTCHMIDRCDPNPCEHGGICRQSSSSFTCNCTNSGYTGAVCHTAAYPLSCQNYRQNGASNGRSEYFIDIDGSGILPAFPVTCEILNDGRTLTHVGHNSEVSTSINGFDLPGSFIQDIQYDASFEQMELLINRSYTCSQRLRYDCRKARLLNSPYLGNQEFKPFSWWVSKSNQKMDYWAGALPGSRKCECGLFGTCVDPNKWCNCDSAFDTWLTDEGQILEKDYLPIRQIRAGDTGNTLDGKEAKFSVGSLVCEGDILFDQVVTFRVSDSSIDFPTFDMGFSADIYFEFKTTQLNAVLLHSVGPSDYIKLSIINGDKIQFQYQVGGGPMAVTVDTSNKLSDNNWHSIMIERNRKEAKLTVDALKSTVTEPLGPARPIILTSHFVLGSTVDYRDGFVGCMRGLTLNGRVMDLKSAADRGLYGIGHGCTGKCDSSPCLNNGTCTEGYDRYTCDCRFTSFKGPICADEIGVNLQSNYMIKYTFPGTYKSTMSEFIRVGFTTTDPKGFLLGLYSDISKEYLTLRISNSGHLSFVFDFGFERRELIFEDRNFATGQFHDVKIRRVEGGTKILMTVDDYEPRAFTFPINPSADAQFNNIQYLYLGKNESMSEGFVGCISRVEFDDIYPLKWLFQQDRPSTISSKPDGISEDFCGIEPVTHPPEERESRPPPVVDEDRVRSFYPPAQAAILGGILAVIFIALVFMLVLIGRYMSRHKGDYITQEDKGADEADDPDDAVMRSQTGANVQKKKGLYCLCNLYKFSMYSSPFGSVPLK</sequence>
<dbReference type="SMART" id="SM00282">
    <property type="entry name" value="LamG"/>
    <property type="match status" value="4"/>
</dbReference>
<keyword evidence="4 11" id="KW-0245">EGF-like domain</keyword>
<comment type="similarity">
    <text evidence="3">Belongs to the neurexin family.</text>
</comment>
<dbReference type="PROSITE" id="PS01286">
    <property type="entry name" value="FA58C_2"/>
    <property type="match status" value="1"/>
</dbReference>
<evidence type="ECO:0000256" key="12">
    <source>
        <dbReference type="SAM" id="Phobius"/>
    </source>
</evidence>
<evidence type="ECO:0000256" key="11">
    <source>
        <dbReference type="PROSITE-ProRule" id="PRU00076"/>
    </source>
</evidence>
<dbReference type="PROSITE" id="PS51257">
    <property type="entry name" value="PROKAR_LIPOPROTEIN"/>
    <property type="match status" value="1"/>
</dbReference>
<evidence type="ECO:0000313" key="18">
    <source>
        <dbReference type="Proteomes" id="UP001187531"/>
    </source>
</evidence>
<dbReference type="InterPro" id="IPR003585">
    <property type="entry name" value="Neurexin-like"/>
</dbReference>
<dbReference type="CDD" id="cd00054">
    <property type="entry name" value="EGF_CA"/>
    <property type="match status" value="2"/>
</dbReference>
<dbReference type="SMART" id="SM00231">
    <property type="entry name" value="FA58C"/>
    <property type="match status" value="1"/>
</dbReference>
<dbReference type="Gene3D" id="2.60.120.1000">
    <property type="match status" value="1"/>
</dbReference>
<feature type="signal peptide" evidence="13">
    <location>
        <begin position="1"/>
        <end position="24"/>
    </location>
</feature>
<evidence type="ECO:0000256" key="7">
    <source>
        <dbReference type="ARBA" id="ARBA00022949"/>
    </source>
</evidence>
<keyword evidence="18" id="KW-1185">Reference proteome</keyword>
<evidence type="ECO:0000259" key="14">
    <source>
        <dbReference type="PROSITE" id="PS50022"/>
    </source>
</evidence>
<evidence type="ECO:0000256" key="10">
    <source>
        <dbReference type="ARBA" id="ARBA00023157"/>
    </source>
</evidence>
<dbReference type="SMART" id="SM00294">
    <property type="entry name" value="4.1m"/>
    <property type="match status" value="1"/>
</dbReference>